<dbReference type="RefSeq" id="WP_046172762.1">
    <property type="nucleotide sequence ID" value="NZ_LAPV01000191.1"/>
</dbReference>
<proteinExistence type="predicted"/>
<dbReference type="InterPro" id="IPR011059">
    <property type="entry name" value="Metal-dep_hydrolase_composite"/>
</dbReference>
<evidence type="ECO:0000313" key="2">
    <source>
        <dbReference type="EMBL" id="KKC31350.1"/>
    </source>
</evidence>
<feature type="domain" description="Amidohydrolase-related" evidence="1">
    <location>
        <begin position="71"/>
        <end position="227"/>
    </location>
</feature>
<reference evidence="2 3" key="1">
    <citation type="submission" date="2015-03" db="EMBL/GenBank/DDBJ databases">
        <authorList>
            <person name="Lepp D."/>
            <person name="Hassan Y.I."/>
            <person name="Li X.-Z."/>
            <person name="Zhou T."/>
        </authorList>
    </citation>
    <scope>NUCLEOTIDE SEQUENCE [LARGE SCALE GENOMIC DNA]</scope>
    <source>
        <strain evidence="2 3">Cr7-05</strain>
    </source>
</reference>
<evidence type="ECO:0000313" key="3">
    <source>
        <dbReference type="Proteomes" id="UP000033519"/>
    </source>
</evidence>
<dbReference type="Proteomes" id="UP000033519">
    <property type="component" value="Unassembled WGS sequence"/>
</dbReference>
<feature type="non-terminal residue" evidence="2">
    <location>
        <position position="1"/>
    </location>
</feature>
<evidence type="ECO:0000259" key="1">
    <source>
        <dbReference type="Pfam" id="PF01979"/>
    </source>
</evidence>
<dbReference type="SUPFAM" id="SSF51556">
    <property type="entry name" value="Metallo-dependent hydrolases"/>
    <property type="match status" value="1"/>
</dbReference>
<accession>A0ABR5DTK1</accession>
<dbReference type="Pfam" id="PF01979">
    <property type="entry name" value="Amidohydro_1"/>
    <property type="match status" value="1"/>
</dbReference>
<dbReference type="Gene3D" id="3.20.20.140">
    <property type="entry name" value="Metal-dependent hydrolases"/>
    <property type="match status" value="1"/>
</dbReference>
<dbReference type="EMBL" id="LAPV01000191">
    <property type="protein sequence ID" value="KKC31350.1"/>
    <property type="molecule type" value="Genomic_DNA"/>
</dbReference>
<dbReference type="SUPFAM" id="SSF51338">
    <property type="entry name" value="Composite domain of metallo-dependent hydrolases"/>
    <property type="match status" value="1"/>
</dbReference>
<dbReference type="InterPro" id="IPR032466">
    <property type="entry name" value="Metal_Hydrolase"/>
</dbReference>
<keyword evidence="3" id="KW-1185">Reference proteome</keyword>
<gene>
    <name evidence="2" type="ORF">WH91_19955</name>
</gene>
<sequence length="256" mass="27074">LKDPTFPLDTQFIALCDELGLLRRSTAETVAKTIAGSVMKPVRHALLGLAELAEASARTGLTAILHNAVPSAEHILGLARAMPSARLIAAHCNHPSFTSEEAVTTARLLRDAGVLIDVSTLDCISTHWRNTAENLDALISEGLVDTLSTDFAGGHWDGILEAVHRMVVAGQLSAPKAVALATGNVASVFGAFYDAGRLEVGKRADITIADNLNVSRVRHVIIGGRLVVQDGAIIGTAQNNDPVHRIPELPVRPSID</sequence>
<dbReference type="InterPro" id="IPR006680">
    <property type="entry name" value="Amidohydro-rel"/>
</dbReference>
<dbReference type="Gene3D" id="2.30.40.10">
    <property type="entry name" value="Urease, subunit C, domain 1"/>
    <property type="match status" value="1"/>
</dbReference>
<comment type="caution">
    <text evidence="2">The sequence shown here is derived from an EMBL/GenBank/DDBJ whole genome shotgun (WGS) entry which is preliminary data.</text>
</comment>
<protein>
    <recommendedName>
        <fullName evidence="1">Amidohydrolase-related domain-containing protein</fullName>
    </recommendedName>
</protein>
<organism evidence="2 3">
    <name type="scientific">Devosia psychrophila</name>
    <dbReference type="NCBI Taxonomy" id="728005"/>
    <lineage>
        <taxon>Bacteria</taxon>
        <taxon>Pseudomonadati</taxon>
        <taxon>Pseudomonadota</taxon>
        <taxon>Alphaproteobacteria</taxon>
        <taxon>Hyphomicrobiales</taxon>
        <taxon>Devosiaceae</taxon>
        <taxon>Devosia</taxon>
    </lineage>
</organism>
<name>A0ABR5DTK1_9HYPH</name>